<evidence type="ECO:0000313" key="2">
    <source>
        <dbReference type="EMBL" id="AII86097.1"/>
    </source>
</evidence>
<accession>A0AAN0VHK4</accession>
<dbReference type="Proteomes" id="UP000028680">
    <property type="component" value="Chromosome"/>
</dbReference>
<dbReference type="PROSITE" id="PS51257">
    <property type="entry name" value="PROKAR_LIPOPROTEIN"/>
    <property type="match status" value="1"/>
</dbReference>
<keyword evidence="3" id="KW-1185">Reference proteome</keyword>
<protein>
    <recommendedName>
        <fullName evidence="4">DUF4136 domain-containing protein</fullName>
    </recommendedName>
</protein>
<reference evidence="2 3" key="1">
    <citation type="journal article" date="2014" name="ISME J.">
        <title>Adaptation of an abundant Roseobacter RCA organism to pelagic systems revealed by genomic and transcriptomic analyses.</title>
        <authorList>
            <person name="Voget S."/>
            <person name="Wemheuer B."/>
            <person name="Brinkhoff T."/>
            <person name="Vollmers J."/>
            <person name="Dietrich S."/>
            <person name="Giebel H.A."/>
            <person name="Beardsley C."/>
            <person name="Sardemann C."/>
            <person name="Bakenhus I."/>
            <person name="Billerbeck S."/>
            <person name="Daniel R."/>
            <person name="Simon M."/>
        </authorList>
    </citation>
    <scope>NUCLEOTIDE SEQUENCE [LARGE SCALE GENOMIC DNA]</scope>
    <source>
        <strain evidence="2 3">RCA23</strain>
    </source>
</reference>
<dbReference type="AlphaFoldDB" id="A0AAN0VHK4"/>
<keyword evidence="1" id="KW-0732">Signal</keyword>
<proteinExistence type="predicted"/>
<feature type="signal peptide" evidence="1">
    <location>
        <begin position="1"/>
        <end position="23"/>
    </location>
</feature>
<gene>
    <name evidence="2" type="ORF">RCA23_c05370</name>
</gene>
<sequence length="196" mass="21490">MRFVSVVLVLLSAACAAPTRDLAEETVPIGNFRLGQMVPRAEAQLAKGPLSRSASREEWMQALDLAFKERFSRFEGGSYYHLGITAGGYVLAKPGIPFFAAPKSILIFTVIVVEDHTGKVLTEEPHQITVIERLTGGSILGSGFTRSRAQQMQDLAEQAARKTEEWLRTQPWFDGPDTIVILPDEAPESSGQITSE</sequence>
<name>A0AAN0VHK4_9RHOB</name>
<feature type="chain" id="PRO_5043013764" description="DUF4136 domain-containing protein" evidence="1">
    <location>
        <begin position="24"/>
        <end position="196"/>
    </location>
</feature>
<dbReference type="EMBL" id="CP003984">
    <property type="protein sequence ID" value="AII86097.1"/>
    <property type="molecule type" value="Genomic_DNA"/>
</dbReference>
<evidence type="ECO:0008006" key="4">
    <source>
        <dbReference type="Google" id="ProtNLM"/>
    </source>
</evidence>
<organism evidence="2 3">
    <name type="scientific">Planktomarina temperata RCA23</name>
    <dbReference type="NCBI Taxonomy" id="666509"/>
    <lineage>
        <taxon>Bacteria</taxon>
        <taxon>Pseudomonadati</taxon>
        <taxon>Pseudomonadota</taxon>
        <taxon>Alphaproteobacteria</taxon>
        <taxon>Rhodobacterales</taxon>
        <taxon>Paracoccaceae</taxon>
        <taxon>Planktomarina</taxon>
    </lineage>
</organism>
<dbReference type="KEGG" id="ptp:RCA23_c05370"/>
<evidence type="ECO:0000256" key="1">
    <source>
        <dbReference type="SAM" id="SignalP"/>
    </source>
</evidence>
<evidence type="ECO:0000313" key="3">
    <source>
        <dbReference type="Proteomes" id="UP000028680"/>
    </source>
</evidence>